<dbReference type="GO" id="GO:0006313">
    <property type="term" value="P:DNA transposition"/>
    <property type="evidence" value="ECO:0007669"/>
    <property type="project" value="InterPro"/>
</dbReference>
<dbReference type="Pfam" id="PF02371">
    <property type="entry name" value="Transposase_20"/>
    <property type="match status" value="1"/>
</dbReference>
<sequence length="228" mass="25713">RNFARIKGVMAKTDKLDAQVIALFSAQIQPEVRPISSKNIRAFRELLARKRQLNEMRTQELNRLQKASRIVARSHVAALKLIDKEIAWINSKLTAAMRDIEEWQQTYTLLSTVPGIGDGVAFTLLGELPELGNLSSREVAALCGLAPFNKDSGSMKGKRRIKGGRAPIRTVLYMAMLSAIQHNPVMRSFYLRLIAQGKHKKVAITACMRKMMTILNAMIRDQRPWQMA</sequence>
<dbReference type="InterPro" id="IPR047650">
    <property type="entry name" value="Transpos_IS110"/>
</dbReference>
<dbReference type="PANTHER" id="PTHR33055:SF13">
    <property type="entry name" value="TRANSPOSASE"/>
    <property type="match status" value="1"/>
</dbReference>
<dbReference type="EMBL" id="AMRJ01000085">
    <property type="protein sequence ID" value="EKF72743.1"/>
    <property type="molecule type" value="Genomic_DNA"/>
</dbReference>
<dbReference type="eggNOG" id="COG3547">
    <property type="taxonomic scope" value="Bacteria"/>
</dbReference>
<protein>
    <submittedName>
        <fullName evidence="3">Transposase</fullName>
    </submittedName>
</protein>
<organism evidence="3 4">
    <name type="scientific">Alcanivorax hongdengensis A-11-3</name>
    <dbReference type="NCBI Taxonomy" id="1177179"/>
    <lineage>
        <taxon>Bacteria</taxon>
        <taxon>Pseudomonadati</taxon>
        <taxon>Pseudomonadota</taxon>
        <taxon>Gammaproteobacteria</taxon>
        <taxon>Oceanospirillales</taxon>
        <taxon>Alcanivoracaceae</taxon>
        <taxon>Alcanivorax</taxon>
    </lineage>
</organism>
<dbReference type="GO" id="GO:0004803">
    <property type="term" value="F:transposase activity"/>
    <property type="evidence" value="ECO:0007669"/>
    <property type="project" value="InterPro"/>
</dbReference>
<evidence type="ECO:0000313" key="3">
    <source>
        <dbReference type="EMBL" id="EKF72743.1"/>
    </source>
</evidence>
<evidence type="ECO:0000259" key="2">
    <source>
        <dbReference type="Pfam" id="PF02371"/>
    </source>
</evidence>
<feature type="domain" description="Transposase IS116/IS110/IS902 C-terminal" evidence="2">
    <location>
        <begin position="108"/>
        <end position="190"/>
    </location>
</feature>
<dbReference type="AlphaFoldDB" id="L0W7P2"/>
<dbReference type="InterPro" id="IPR003346">
    <property type="entry name" value="Transposase_20"/>
</dbReference>
<dbReference type="InterPro" id="IPR002525">
    <property type="entry name" value="Transp_IS110-like_N"/>
</dbReference>
<dbReference type="Pfam" id="PF01548">
    <property type="entry name" value="DEDD_Tnp_IS110"/>
    <property type="match status" value="1"/>
</dbReference>
<reference evidence="3 4" key="1">
    <citation type="journal article" date="2012" name="J. Bacteriol.">
        <title>Genome Sequence of the Alkane-Degrading Bacterium Alcanivorax hongdengensis Type Strain A-11-3.</title>
        <authorList>
            <person name="Lai Q."/>
            <person name="Shao Z."/>
        </authorList>
    </citation>
    <scope>NUCLEOTIDE SEQUENCE [LARGE SCALE GENOMIC DNA]</scope>
    <source>
        <strain evidence="3 4">A-11-3</strain>
    </source>
</reference>
<evidence type="ECO:0000259" key="1">
    <source>
        <dbReference type="Pfam" id="PF01548"/>
    </source>
</evidence>
<proteinExistence type="predicted"/>
<evidence type="ECO:0000313" key="4">
    <source>
        <dbReference type="Proteomes" id="UP000010164"/>
    </source>
</evidence>
<dbReference type="Proteomes" id="UP000010164">
    <property type="component" value="Unassembled WGS sequence"/>
</dbReference>
<name>L0W7P2_9GAMM</name>
<dbReference type="PANTHER" id="PTHR33055">
    <property type="entry name" value="TRANSPOSASE FOR INSERTION SEQUENCE ELEMENT IS1111A"/>
    <property type="match status" value="1"/>
</dbReference>
<gene>
    <name evidence="3" type="ORF">A11A3_17191</name>
</gene>
<feature type="domain" description="Transposase IS110-like N-terminal" evidence="1">
    <location>
        <begin position="8"/>
        <end position="66"/>
    </location>
</feature>
<feature type="non-terminal residue" evidence="3">
    <location>
        <position position="1"/>
    </location>
</feature>
<comment type="caution">
    <text evidence="3">The sequence shown here is derived from an EMBL/GenBank/DDBJ whole genome shotgun (WGS) entry which is preliminary data.</text>
</comment>
<dbReference type="OrthoDB" id="9795150at2"/>
<dbReference type="PATRIC" id="fig|1177179.3.peg.3360"/>
<keyword evidence="4" id="KW-1185">Reference proteome</keyword>
<dbReference type="RefSeq" id="WP_008930597.1">
    <property type="nucleotide sequence ID" value="NZ_AMRJ01000085.1"/>
</dbReference>
<dbReference type="GO" id="GO:0003677">
    <property type="term" value="F:DNA binding"/>
    <property type="evidence" value="ECO:0007669"/>
    <property type="project" value="InterPro"/>
</dbReference>
<accession>L0W7P2</accession>